<evidence type="ECO:0000256" key="2">
    <source>
        <dbReference type="ARBA" id="ARBA00010617"/>
    </source>
</evidence>
<protein>
    <submittedName>
        <fullName evidence="5">G4389 protein</fullName>
    </submittedName>
</protein>
<keyword evidence="3" id="KW-0560">Oxidoreductase</keyword>
<dbReference type="PRINTS" id="PR00463">
    <property type="entry name" value="EP450I"/>
</dbReference>
<comment type="cofactor">
    <cofactor evidence="1">
        <name>heme</name>
        <dbReference type="ChEBI" id="CHEBI:30413"/>
    </cofactor>
</comment>
<keyword evidence="6" id="KW-1185">Reference proteome</keyword>
<feature type="compositionally biased region" description="Polar residues" evidence="4">
    <location>
        <begin position="196"/>
        <end position="213"/>
    </location>
</feature>
<accession>A0ABP1FVF9</accession>
<dbReference type="InterPro" id="IPR050121">
    <property type="entry name" value="Cytochrome_P450_monoxygenase"/>
</dbReference>
<dbReference type="SUPFAM" id="SSF48264">
    <property type="entry name" value="Cytochrome P450"/>
    <property type="match status" value="1"/>
</dbReference>
<dbReference type="PANTHER" id="PTHR24305">
    <property type="entry name" value="CYTOCHROME P450"/>
    <property type="match status" value="1"/>
</dbReference>
<dbReference type="PANTHER" id="PTHR24305:SF166">
    <property type="entry name" value="CYTOCHROME P450 12A4, MITOCHONDRIAL-RELATED"/>
    <property type="match status" value="1"/>
</dbReference>
<keyword evidence="3" id="KW-0503">Monooxygenase</keyword>
<feature type="region of interest" description="Disordered" evidence="4">
    <location>
        <begin position="178"/>
        <end position="213"/>
    </location>
</feature>
<comment type="similarity">
    <text evidence="2 3">Belongs to the cytochrome P450 family.</text>
</comment>
<dbReference type="Pfam" id="PF00067">
    <property type="entry name" value="p450"/>
    <property type="match status" value="1"/>
</dbReference>
<organism evidence="5 6">
    <name type="scientific">Coccomyxa viridis</name>
    <dbReference type="NCBI Taxonomy" id="1274662"/>
    <lineage>
        <taxon>Eukaryota</taxon>
        <taxon>Viridiplantae</taxon>
        <taxon>Chlorophyta</taxon>
        <taxon>core chlorophytes</taxon>
        <taxon>Trebouxiophyceae</taxon>
        <taxon>Trebouxiophyceae incertae sedis</taxon>
        <taxon>Coccomyxaceae</taxon>
        <taxon>Coccomyxa</taxon>
    </lineage>
</organism>
<keyword evidence="3" id="KW-0349">Heme</keyword>
<dbReference type="InterPro" id="IPR002401">
    <property type="entry name" value="Cyt_P450_E_grp-I"/>
</dbReference>
<dbReference type="InterPro" id="IPR017972">
    <property type="entry name" value="Cyt_P450_CS"/>
</dbReference>
<comment type="caution">
    <text evidence="5">The sequence shown here is derived from an EMBL/GenBank/DDBJ whole genome shotgun (WGS) entry which is preliminary data.</text>
</comment>
<evidence type="ECO:0000256" key="4">
    <source>
        <dbReference type="SAM" id="MobiDB-lite"/>
    </source>
</evidence>
<dbReference type="EMBL" id="CAXHTA020000006">
    <property type="protein sequence ID" value="CAL5222082.1"/>
    <property type="molecule type" value="Genomic_DNA"/>
</dbReference>
<evidence type="ECO:0000313" key="5">
    <source>
        <dbReference type="EMBL" id="CAL5222082.1"/>
    </source>
</evidence>
<evidence type="ECO:0000256" key="1">
    <source>
        <dbReference type="ARBA" id="ARBA00001971"/>
    </source>
</evidence>
<dbReference type="PRINTS" id="PR00385">
    <property type="entry name" value="P450"/>
</dbReference>
<evidence type="ECO:0000313" key="6">
    <source>
        <dbReference type="Proteomes" id="UP001497392"/>
    </source>
</evidence>
<evidence type="ECO:0000256" key="3">
    <source>
        <dbReference type="RuleBase" id="RU000461"/>
    </source>
</evidence>
<dbReference type="Proteomes" id="UP001497392">
    <property type="component" value="Unassembled WGS sequence"/>
</dbReference>
<name>A0ABP1FVF9_9CHLO</name>
<keyword evidence="3" id="KW-0479">Metal-binding</keyword>
<sequence>MRIQVMMHAMQTRGKVGVENTSLWGCLSRVEDQSTGKPLSGDLLQAEVAGIILGGLDTTAQTCAFTLALLAAHPEKADTLAAELDNAGLLAKPERPQPRGMVYSDLPTLTYLDGVLRESLRMFPVAATGLSRCTDEDCVLGGYHIPAGTEVQVPIYTIHMLTFKAPESFLPERWANKAEESQANEQDNTAFKAAPTTAQQSINQSTETGFTTHGTSLDQTELAQAFIPFSSGPRDCLGQRLAMMEAATIIGTLLGRFTVHLASRMGGYEGVTERQTVAFTLAVDDGLWMRFTPRNGWTP</sequence>
<gene>
    <name evidence="5" type="primary">g4389</name>
    <name evidence="5" type="ORF">VP750_LOCUS3741</name>
</gene>
<dbReference type="Gene3D" id="1.10.630.10">
    <property type="entry name" value="Cytochrome P450"/>
    <property type="match status" value="1"/>
</dbReference>
<reference evidence="5 6" key="1">
    <citation type="submission" date="2024-06" db="EMBL/GenBank/DDBJ databases">
        <authorList>
            <person name="Kraege A."/>
            <person name="Thomma B."/>
        </authorList>
    </citation>
    <scope>NUCLEOTIDE SEQUENCE [LARGE SCALE GENOMIC DNA]</scope>
</reference>
<proteinExistence type="inferred from homology"/>
<dbReference type="PROSITE" id="PS00086">
    <property type="entry name" value="CYTOCHROME_P450"/>
    <property type="match status" value="1"/>
</dbReference>
<dbReference type="InterPro" id="IPR036396">
    <property type="entry name" value="Cyt_P450_sf"/>
</dbReference>
<keyword evidence="3" id="KW-0408">Iron</keyword>
<dbReference type="InterPro" id="IPR001128">
    <property type="entry name" value="Cyt_P450"/>
</dbReference>